<dbReference type="EC" id="3.1.3.16" evidence="6"/>
<comment type="caution">
    <text evidence="8">The sequence shown here is derived from an EMBL/GenBank/DDBJ whole genome shotgun (WGS) entry which is preliminary data.</text>
</comment>
<dbReference type="InterPro" id="IPR039189">
    <property type="entry name" value="Fcp1"/>
</dbReference>
<dbReference type="Proteomes" id="UP001202328">
    <property type="component" value="Unassembled WGS sequence"/>
</dbReference>
<dbReference type="CDD" id="cd07521">
    <property type="entry name" value="HAD_FCP1-like"/>
    <property type="match status" value="1"/>
</dbReference>
<dbReference type="InterPro" id="IPR011947">
    <property type="entry name" value="FCP1_euk"/>
</dbReference>
<proteinExistence type="predicted"/>
<evidence type="ECO:0000256" key="3">
    <source>
        <dbReference type="ARBA" id="ARBA00023242"/>
    </source>
</evidence>
<comment type="function">
    <text evidence="6">This promotes the activity of RNA polymerase II.</text>
</comment>
<accession>A0AAD4SSJ2</accession>
<evidence type="ECO:0000256" key="6">
    <source>
        <dbReference type="RuleBase" id="RU366066"/>
    </source>
</evidence>
<gene>
    <name evidence="8" type="ORF">MKW98_016608</name>
</gene>
<dbReference type="InterPro" id="IPR036412">
    <property type="entry name" value="HAD-like_sf"/>
</dbReference>
<protein>
    <recommendedName>
        <fullName evidence="6">RNA polymerase II C-terminal domain phosphatase-like</fullName>
        <ecNumber evidence="6">3.1.3.16</ecNumber>
    </recommendedName>
</protein>
<dbReference type="GO" id="GO:0005634">
    <property type="term" value="C:nucleus"/>
    <property type="evidence" value="ECO:0007669"/>
    <property type="project" value="UniProtKB-SubCell"/>
</dbReference>
<evidence type="ECO:0000256" key="4">
    <source>
        <dbReference type="ARBA" id="ARBA00047761"/>
    </source>
</evidence>
<evidence type="ECO:0000256" key="2">
    <source>
        <dbReference type="ARBA" id="ARBA00022801"/>
    </source>
</evidence>
<dbReference type="PANTHER" id="PTHR23081:SF36">
    <property type="entry name" value="RNA POLYMERASE II SUBUNIT A C-TERMINAL DOMAIN PHOSPHATASE"/>
    <property type="match status" value="1"/>
</dbReference>
<sequence length="283" mass="33114">MTTLVLSYEGRLKEEHKILERIKVRQLMSYNAEENKRLIQLSRMLGDTYKRCFFENKKLSLVLDLDRTLLHSVRICDVSKDDQDYLDKKAIVVLSMQDDNCRNGDDLYKYMGAIYVKLRPCTREFLKQLSDKFELFLYTTGTRFYAEVMGKLLDPDGVIFNSIVSKDDSTIKKRKNLDILAGPDEKNTIIIDDTKHVWEEHQNNLIQIDKYTYFTEENGGHKLKKDDKEGFGDEDEALKSISEVLQGVHKSFFELFPVPQNDVDLQEYVQSVDVRPVLKTFRK</sequence>
<evidence type="ECO:0000313" key="8">
    <source>
        <dbReference type="EMBL" id="KAI3919055.1"/>
    </source>
</evidence>
<dbReference type="InterPro" id="IPR004274">
    <property type="entry name" value="FCP1_dom"/>
</dbReference>
<dbReference type="Gene3D" id="3.40.50.1000">
    <property type="entry name" value="HAD superfamily/HAD-like"/>
    <property type="match status" value="1"/>
</dbReference>
<dbReference type="PANTHER" id="PTHR23081">
    <property type="entry name" value="RNA POLYMERASE II CTD PHOSPHATASE"/>
    <property type="match status" value="1"/>
</dbReference>
<organism evidence="8 9">
    <name type="scientific">Papaver atlanticum</name>
    <dbReference type="NCBI Taxonomy" id="357466"/>
    <lineage>
        <taxon>Eukaryota</taxon>
        <taxon>Viridiplantae</taxon>
        <taxon>Streptophyta</taxon>
        <taxon>Embryophyta</taxon>
        <taxon>Tracheophyta</taxon>
        <taxon>Spermatophyta</taxon>
        <taxon>Magnoliopsida</taxon>
        <taxon>Ranunculales</taxon>
        <taxon>Papaveraceae</taxon>
        <taxon>Papaveroideae</taxon>
        <taxon>Papaver</taxon>
    </lineage>
</organism>
<comment type="subcellular location">
    <subcellularLocation>
        <location evidence="1 6">Nucleus</location>
    </subcellularLocation>
</comment>
<dbReference type="SUPFAM" id="SSF56784">
    <property type="entry name" value="HAD-like"/>
    <property type="match status" value="1"/>
</dbReference>
<dbReference type="InterPro" id="IPR023214">
    <property type="entry name" value="HAD_sf"/>
</dbReference>
<dbReference type="GO" id="GO:0008420">
    <property type="term" value="F:RNA polymerase II CTD heptapeptide repeat phosphatase activity"/>
    <property type="evidence" value="ECO:0007669"/>
    <property type="project" value="UniProtKB-UniRule"/>
</dbReference>
<dbReference type="AlphaFoldDB" id="A0AAD4SSJ2"/>
<dbReference type="PROSITE" id="PS50969">
    <property type="entry name" value="FCP1"/>
    <property type="match status" value="1"/>
</dbReference>
<dbReference type="NCBIfam" id="TIGR02250">
    <property type="entry name" value="FCP1_euk"/>
    <property type="match status" value="1"/>
</dbReference>
<name>A0AAD4SSJ2_9MAGN</name>
<dbReference type="SMART" id="SM00577">
    <property type="entry name" value="CPDc"/>
    <property type="match status" value="1"/>
</dbReference>
<evidence type="ECO:0000259" key="7">
    <source>
        <dbReference type="PROSITE" id="PS50969"/>
    </source>
</evidence>
<evidence type="ECO:0000256" key="1">
    <source>
        <dbReference type="ARBA" id="ARBA00004123"/>
    </source>
</evidence>
<dbReference type="EMBL" id="JAJJMB010008936">
    <property type="protein sequence ID" value="KAI3919055.1"/>
    <property type="molecule type" value="Genomic_DNA"/>
</dbReference>
<dbReference type="Pfam" id="PF03031">
    <property type="entry name" value="NIF"/>
    <property type="match status" value="1"/>
</dbReference>
<comment type="catalytic activity">
    <reaction evidence="5 6">
        <text>O-phospho-L-threonyl-[protein] + H2O = L-threonyl-[protein] + phosphate</text>
        <dbReference type="Rhea" id="RHEA:47004"/>
        <dbReference type="Rhea" id="RHEA-COMP:11060"/>
        <dbReference type="Rhea" id="RHEA-COMP:11605"/>
        <dbReference type="ChEBI" id="CHEBI:15377"/>
        <dbReference type="ChEBI" id="CHEBI:30013"/>
        <dbReference type="ChEBI" id="CHEBI:43474"/>
        <dbReference type="ChEBI" id="CHEBI:61977"/>
        <dbReference type="EC" id="3.1.3.16"/>
    </reaction>
</comment>
<evidence type="ECO:0000256" key="5">
    <source>
        <dbReference type="ARBA" id="ARBA00048336"/>
    </source>
</evidence>
<comment type="catalytic activity">
    <reaction evidence="4 6">
        <text>O-phospho-L-seryl-[protein] + H2O = L-seryl-[protein] + phosphate</text>
        <dbReference type="Rhea" id="RHEA:20629"/>
        <dbReference type="Rhea" id="RHEA-COMP:9863"/>
        <dbReference type="Rhea" id="RHEA-COMP:11604"/>
        <dbReference type="ChEBI" id="CHEBI:15377"/>
        <dbReference type="ChEBI" id="CHEBI:29999"/>
        <dbReference type="ChEBI" id="CHEBI:43474"/>
        <dbReference type="ChEBI" id="CHEBI:83421"/>
        <dbReference type="EC" id="3.1.3.16"/>
    </reaction>
</comment>
<keyword evidence="2 6" id="KW-0378">Hydrolase</keyword>
<evidence type="ECO:0000313" key="9">
    <source>
        <dbReference type="Proteomes" id="UP001202328"/>
    </source>
</evidence>
<keyword evidence="9" id="KW-1185">Reference proteome</keyword>
<reference evidence="8" key="1">
    <citation type="submission" date="2022-04" db="EMBL/GenBank/DDBJ databases">
        <title>A functionally conserved STORR gene fusion in Papaver species that diverged 16.8 million years ago.</title>
        <authorList>
            <person name="Catania T."/>
        </authorList>
    </citation>
    <scope>NUCLEOTIDE SEQUENCE</scope>
    <source>
        <strain evidence="8">S-188037</strain>
    </source>
</reference>
<keyword evidence="3 6" id="KW-0539">Nucleus</keyword>
<feature type="domain" description="FCP1 homology" evidence="7">
    <location>
        <begin position="54"/>
        <end position="241"/>
    </location>
</feature>